<evidence type="ECO:0000313" key="9">
    <source>
        <dbReference type="EMBL" id="WQG86171.1"/>
    </source>
</evidence>
<dbReference type="InterPro" id="IPR013324">
    <property type="entry name" value="RNA_pol_sigma_r3/r4-like"/>
</dbReference>
<dbReference type="Gene3D" id="1.10.1740.10">
    <property type="match status" value="1"/>
</dbReference>
<dbReference type="Proteomes" id="UP001324185">
    <property type="component" value="Chromosome"/>
</dbReference>
<dbReference type="Pfam" id="PF08281">
    <property type="entry name" value="Sigma70_r4_2"/>
    <property type="match status" value="1"/>
</dbReference>
<dbReference type="RefSeq" id="WP_018624199.1">
    <property type="nucleotide sequence ID" value="NZ_CP140158.1"/>
</dbReference>
<evidence type="ECO:0000259" key="8">
    <source>
        <dbReference type="Pfam" id="PF08281"/>
    </source>
</evidence>
<evidence type="ECO:0000256" key="2">
    <source>
        <dbReference type="ARBA" id="ARBA00023015"/>
    </source>
</evidence>
<accession>A0ABZ0X6Z3</accession>
<evidence type="ECO:0000313" key="10">
    <source>
        <dbReference type="Proteomes" id="UP001324185"/>
    </source>
</evidence>
<keyword evidence="10" id="KW-1185">Reference proteome</keyword>
<keyword evidence="4 6" id="KW-0238">DNA-binding</keyword>
<name>A0ABZ0X6Z3_9GAMM</name>
<evidence type="ECO:0000256" key="4">
    <source>
        <dbReference type="ARBA" id="ARBA00023125"/>
    </source>
</evidence>
<organism evidence="9 10">
    <name type="scientific">Kangiella aquimarina</name>
    <dbReference type="NCBI Taxonomy" id="261965"/>
    <lineage>
        <taxon>Bacteria</taxon>
        <taxon>Pseudomonadati</taxon>
        <taxon>Pseudomonadota</taxon>
        <taxon>Gammaproteobacteria</taxon>
        <taxon>Kangiellales</taxon>
        <taxon>Kangiellaceae</taxon>
        <taxon>Kangiella</taxon>
    </lineage>
</organism>
<dbReference type="InterPro" id="IPR007627">
    <property type="entry name" value="RNA_pol_sigma70_r2"/>
</dbReference>
<proteinExistence type="inferred from homology"/>
<evidence type="ECO:0000256" key="3">
    <source>
        <dbReference type="ARBA" id="ARBA00023082"/>
    </source>
</evidence>
<dbReference type="InterPro" id="IPR039425">
    <property type="entry name" value="RNA_pol_sigma-70-like"/>
</dbReference>
<keyword evidence="5 6" id="KW-0804">Transcription</keyword>
<reference evidence="9 10" key="1">
    <citation type="submission" date="2023-11" db="EMBL/GenBank/DDBJ databases">
        <title>MicrobeMod: A computational toolkit for identifying prokaryotic methylation and restriction-modification with nanopore sequencing.</title>
        <authorList>
            <person name="Crits-Christoph A."/>
            <person name="Kang S.C."/>
            <person name="Lee H."/>
            <person name="Ostrov N."/>
        </authorList>
    </citation>
    <scope>NUCLEOTIDE SEQUENCE [LARGE SCALE GENOMIC DNA]</scope>
    <source>
        <strain evidence="9 10">DSMZ 16071</strain>
    </source>
</reference>
<sequence>MSEQHSDDQLQLAWLNDISMGSRQAFQSLYENSSGKLLAIATKLLGRKDLAEEVLQEVYIKVWHNPEVYHSDRGSVMTWLISIMRNQCIDQLRHSQVKRKHQHKMPEPTDINPQIDLDMNASNQKLDECMRLLKGEQRHTIQLAFLYGYTHQEITRHLSAPLGSIKSWIRRGLEALKRCLKS</sequence>
<protein>
    <recommendedName>
        <fullName evidence="6">RNA polymerase sigma factor</fullName>
    </recommendedName>
</protein>
<gene>
    <name evidence="9" type="ORF">SR900_04575</name>
</gene>
<feature type="domain" description="RNA polymerase sigma-70 region 2" evidence="7">
    <location>
        <begin position="29"/>
        <end position="95"/>
    </location>
</feature>
<dbReference type="InterPro" id="IPR014284">
    <property type="entry name" value="RNA_pol_sigma-70_dom"/>
</dbReference>
<evidence type="ECO:0000256" key="1">
    <source>
        <dbReference type="ARBA" id="ARBA00010641"/>
    </source>
</evidence>
<dbReference type="Gene3D" id="1.10.10.10">
    <property type="entry name" value="Winged helix-like DNA-binding domain superfamily/Winged helix DNA-binding domain"/>
    <property type="match status" value="1"/>
</dbReference>
<evidence type="ECO:0000256" key="5">
    <source>
        <dbReference type="ARBA" id="ARBA00023163"/>
    </source>
</evidence>
<dbReference type="PANTHER" id="PTHR43133:SF62">
    <property type="entry name" value="RNA POLYMERASE SIGMA FACTOR SIGZ"/>
    <property type="match status" value="1"/>
</dbReference>
<dbReference type="SUPFAM" id="SSF88659">
    <property type="entry name" value="Sigma3 and sigma4 domains of RNA polymerase sigma factors"/>
    <property type="match status" value="1"/>
</dbReference>
<comment type="similarity">
    <text evidence="1 6">Belongs to the sigma-70 factor family. ECF subfamily.</text>
</comment>
<evidence type="ECO:0000256" key="6">
    <source>
        <dbReference type="RuleBase" id="RU000716"/>
    </source>
</evidence>
<keyword evidence="2 6" id="KW-0805">Transcription regulation</keyword>
<dbReference type="SUPFAM" id="SSF88946">
    <property type="entry name" value="Sigma2 domain of RNA polymerase sigma factors"/>
    <property type="match status" value="1"/>
</dbReference>
<feature type="domain" description="RNA polymerase sigma factor 70 region 4 type 2" evidence="8">
    <location>
        <begin position="124"/>
        <end position="176"/>
    </location>
</feature>
<dbReference type="PROSITE" id="PS01063">
    <property type="entry name" value="SIGMA70_ECF"/>
    <property type="match status" value="1"/>
</dbReference>
<dbReference type="Pfam" id="PF04542">
    <property type="entry name" value="Sigma70_r2"/>
    <property type="match status" value="1"/>
</dbReference>
<dbReference type="NCBIfam" id="TIGR02937">
    <property type="entry name" value="sigma70-ECF"/>
    <property type="match status" value="1"/>
</dbReference>
<dbReference type="InterPro" id="IPR013249">
    <property type="entry name" value="RNA_pol_sigma70_r4_t2"/>
</dbReference>
<evidence type="ECO:0000259" key="7">
    <source>
        <dbReference type="Pfam" id="PF04542"/>
    </source>
</evidence>
<dbReference type="EMBL" id="CP140158">
    <property type="protein sequence ID" value="WQG86171.1"/>
    <property type="molecule type" value="Genomic_DNA"/>
</dbReference>
<keyword evidence="3 6" id="KW-0731">Sigma factor</keyword>
<dbReference type="InterPro" id="IPR013325">
    <property type="entry name" value="RNA_pol_sigma_r2"/>
</dbReference>
<dbReference type="InterPro" id="IPR036388">
    <property type="entry name" value="WH-like_DNA-bd_sf"/>
</dbReference>
<dbReference type="InterPro" id="IPR000838">
    <property type="entry name" value="RNA_pol_sigma70_ECF_CS"/>
</dbReference>
<dbReference type="PANTHER" id="PTHR43133">
    <property type="entry name" value="RNA POLYMERASE ECF-TYPE SIGMA FACTO"/>
    <property type="match status" value="1"/>
</dbReference>